<comment type="caution">
    <text evidence="1">The sequence shown here is derived from an EMBL/GenBank/DDBJ whole genome shotgun (WGS) entry which is preliminary data.</text>
</comment>
<dbReference type="EMBL" id="JAHUTJ010026073">
    <property type="protein sequence ID" value="MED6274542.1"/>
    <property type="molecule type" value="Genomic_DNA"/>
</dbReference>
<gene>
    <name evidence="1" type="ORF">CHARACLAT_017541</name>
</gene>
<sequence>MVLFPSTPNSCDPDKTLRPIEKTSISFLKDNDRVRSACIFNQSSSKGSLLRTSSHGFPALQLSFDPPPLHLHHLPSILLPAPSPS</sequence>
<keyword evidence="2" id="KW-1185">Reference proteome</keyword>
<evidence type="ECO:0000313" key="1">
    <source>
        <dbReference type="EMBL" id="MED6274542.1"/>
    </source>
</evidence>
<accession>A0ABU7DHG5</accession>
<proteinExistence type="predicted"/>
<protein>
    <submittedName>
        <fullName evidence="1">Uncharacterized protein</fullName>
    </submittedName>
</protein>
<organism evidence="1 2">
    <name type="scientific">Characodon lateralis</name>
    <dbReference type="NCBI Taxonomy" id="208331"/>
    <lineage>
        <taxon>Eukaryota</taxon>
        <taxon>Metazoa</taxon>
        <taxon>Chordata</taxon>
        <taxon>Craniata</taxon>
        <taxon>Vertebrata</taxon>
        <taxon>Euteleostomi</taxon>
        <taxon>Actinopterygii</taxon>
        <taxon>Neopterygii</taxon>
        <taxon>Teleostei</taxon>
        <taxon>Neoteleostei</taxon>
        <taxon>Acanthomorphata</taxon>
        <taxon>Ovalentaria</taxon>
        <taxon>Atherinomorphae</taxon>
        <taxon>Cyprinodontiformes</taxon>
        <taxon>Goodeidae</taxon>
        <taxon>Characodon</taxon>
    </lineage>
</organism>
<evidence type="ECO:0000313" key="2">
    <source>
        <dbReference type="Proteomes" id="UP001352852"/>
    </source>
</evidence>
<name>A0ABU7DHG5_9TELE</name>
<dbReference type="Proteomes" id="UP001352852">
    <property type="component" value="Unassembled WGS sequence"/>
</dbReference>
<reference evidence="1 2" key="1">
    <citation type="submission" date="2021-06" db="EMBL/GenBank/DDBJ databases">
        <authorList>
            <person name="Palmer J.M."/>
        </authorList>
    </citation>
    <scope>NUCLEOTIDE SEQUENCE [LARGE SCALE GENOMIC DNA]</scope>
    <source>
        <strain evidence="1 2">CL_MEX2019</strain>
        <tissue evidence="1">Muscle</tissue>
    </source>
</reference>